<proteinExistence type="predicted"/>
<evidence type="ECO:0000313" key="5">
    <source>
        <dbReference type="Proteomes" id="UP000614490"/>
    </source>
</evidence>
<evidence type="ECO:0000256" key="2">
    <source>
        <dbReference type="SAM" id="SignalP"/>
    </source>
</evidence>
<dbReference type="Proteomes" id="UP000614490">
    <property type="component" value="Unassembled WGS sequence"/>
</dbReference>
<dbReference type="AlphaFoldDB" id="A0A931MVU9"/>
<accession>A0A931MVU9</accession>
<dbReference type="RefSeq" id="WP_197317400.1">
    <property type="nucleotide sequence ID" value="NZ_JADZSC010000002.1"/>
</dbReference>
<dbReference type="Pfam" id="PF00395">
    <property type="entry name" value="SLH"/>
    <property type="match status" value="3"/>
</dbReference>
<dbReference type="InterPro" id="IPR001119">
    <property type="entry name" value="SLH_dom"/>
</dbReference>
<feature type="chain" id="PRO_5037020141" evidence="2">
    <location>
        <begin position="32"/>
        <end position="602"/>
    </location>
</feature>
<organism evidence="4 5">
    <name type="scientific">Halobacillus yeomjeoni</name>
    <dbReference type="NCBI Taxonomy" id="311194"/>
    <lineage>
        <taxon>Bacteria</taxon>
        <taxon>Bacillati</taxon>
        <taxon>Bacillota</taxon>
        <taxon>Bacilli</taxon>
        <taxon>Bacillales</taxon>
        <taxon>Bacillaceae</taxon>
        <taxon>Halobacillus</taxon>
    </lineage>
</organism>
<name>A0A931MVU9_9BACI</name>
<gene>
    <name evidence="4" type="ORF">H0267_11235</name>
</gene>
<evidence type="ECO:0000313" key="4">
    <source>
        <dbReference type="EMBL" id="MBH0230789.1"/>
    </source>
</evidence>
<reference evidence="4 5" key="1">
    <citation type="journal article" date="2005" name="Int. J. Syst. Evol. Microbiol.">
        <title>Halobacillus yeomjeoni sp. nov., isolated from a marine solar saltern in Korea.</title>
        <authorList>
            <person name="Yoon J.H."/>
            <person name="Kang S.J."/>
            <person name="Lee C.H."/>
            <person name="Oh H.W."/>
            <person name="Oh T.K."/>
        </authorList>
    </citation>
    <scope>NUCLEOTIDE SEQUENCE [LARGE SCALE GENOMIC DNA]</scope>
    <source>
        <strain evidence="4 5">KCTC 3957</strain>
    </source>
</reference>
<protein>
    <submittedName>
        <fullName evidence="4">S-layer homology domain-containing protein</fullName>
    </submittedName>
</protein>
<keyword evidence="5" id="KW-1185">Reference proteome</keyword>
<feature type="domain" description="SLH" evidence="3">
    <location>
        <begin position="550"/>
        <end position="602"/>
    </location>
</feature>
<sequence>MVFREKLNLEKIWFMIAVMMLLTVSPSFVQAAEDVSPPEFNVMEVSKEKATVGDKVKITADISDDVSGVESVEVVYEPDFNDLVIEKSTELNLNSDTGKYEGELEVGEYDLEGTWMVDSINVKDRQGNSYSYHNGEGKTSHKTEDYGYIDLSAYNFEIYETTEDDEMPVLEDFSVSHERAKLNDQVTLEAKVSDNLSGVKSVEVEYIAPVSNAVKYIEMKYNKSEDVYEGSFEIGRYDAAGDWKIHYIKLMDVQGNDYTHYNGEGSFENQRSHYIYRDLTPYNVTISGTKDDHTPPELNEFVVSPKKVTYGHEVELKADVSDDLSGMQSVEVMYEASEGNATKTIDLQQNRNGIYAGSFEIDEYDALGNWKVEHIIMKDKQGNFYTYFKPDMFLPEGQREYKVERLNFEHKNLDEYDVVVVEAGELEIPSTQFEDTQNHWAENEVVYLVERNILTGYKDGSFKPDQKITRAEAATVIAKELKLKLVSSDFSDVSDQHWADEYIGAAKKAGILNGYDDGTFGPDSKLSRAEMATIVSRAYELKGEKSIFEDTEEHWAHQYIDALAANGITNGYGDGTFKPDKSITRGEFAAFEARVLNEEFRP</sequence>
<dbReference type="InterPro" id="IPR051465">
    <property type="entry name" value="Cell_Envelope_Struct_Comp"/>
</dbReference>
<evidence type="ECO:0000256" key="1">
    <source>
        <dbReference type="ARBA" id="ARBA00022729"/>
    </source>
</evidence>
<feature type="domain" description="SLH" evidence="3">
    <location>
        <begin position="486"/>
        <end position="549"/>
    </location>
</feature>
<feature type="domain" description="SLH" evidence="3">
    <location>
        <begin position="428"/>
        <end position="485"/>
    </location>
</feature>
<feature type="signal peptide" evidence="2">
    <location>
        <begin position="1"/>
        <end position="31"/>
    </location>
</feature>
<dbReference type="EMBL" id="JADZSC010000002">
    <property type="protein sequence ID" value="MBH0230789.1"/>
    <property type="molecule type" value="Genomic_DNA"/>
</dbReference>
<dbReference type="Gene3D" id="2.60.40.1930">
    <property type="match status" value="1"/>
</dbReference>
<evidence type="ECO:0000259" key="3">
    <source>
        <dbReference type="PROSITE" id="PS51272"/>
    </source>
</evidence>
<dbReference type="PANTHER" id="PTHR43308:SF5">
    <property type="entry name" value="S-LAYER PROTEIN _ PEPTIDOGLYCAN ENDO-BETA-N-ACETYLGLUCOSAMINIDASE"/>
    <property type="match status" value="1"/>
</dbReference>
<dbReference type="PROSITE" id="PS51272">
    <property type="entry name" value="SLH"/>
    <property type="match status" value="3"/>
</dbReference>
<comment type="caution">
    <text evidence="4">The sequence shown here is derived from an EMBL/GenBank/DDBJ whole genome shotgun (WGS) entry which is preliminary data.</text>
</comment>
<keyword evidence="1 2" id="KW-0732">Signal</keyword>
<dbReference type="PANTHER" id="PTHR43308">
    <property type="entry name" value="OUTER MEMBRANE PROTEIN ALPHA-RELATED"/>
    <property type="match status" value="1"/>
</dbReference>